<dbReference type="Proteomes" id="UP001302602">
    <property type="component" value="Unassembled WGS sequence"/>
</dbReference>
<sequence length="121" mass="13085">MPSGCSWPGPGGAKSQVTIKGWLVSKFQLQQLSSRTSLPAPGRFLRPCLSLLDLMINLRTRCDPTRSSNTGSSSLVFSSRCSVCLATYRHPGSCPVISTVMTSTQRNSEPSGDNNNNSTRY</sequence>
<evidence type="ECO:0000313" key="3">
    <source>
        <dbReference type="Proteomes" id="UP001302602"/>
    </source>
</evidence>
<feature type="region of interest" description="Disordered" evidence="1">
    <location>
        <begin position="101"/>
        <end position="121"/>
    </location>
</feature>
<gene>
    <name evidence="2" type="ORF">N657DRAFT_370747</name>
</gene>
<name>A0AAN6TQ30_9PEZI</name>
<evidence type="ECO:0000256" key="1">
    <source>
        <dbReference type="SAM" id="MobiDB-lite"/>
    </source>
</evidence>
<organism evidence="2 3">
    <name type="scientific">Parathielavia appendiculata</name>
    <dbReference type="NCBI Taxonomy" id="2587402"/>
    <lineage>
        <taxon>Eukaryota</taxon>
        <taxon>Fungi</taxon>
        <taxon>Dikarya</taxon>
        <taxon>Ascomycota</taxon>
        <taxon>Pezizomycotina</taxon>
        <taxon>Sordariomycetes</taxon>
        <taxon>Sordariomycetidae</taxon>
        <taxon>Sordariales</taxon>
        <taxon>Chaetomiaceae</taxon>
        <taxon>Parathielavia</taxon>
    </lineage>
</organism>
<protein>
    <submittedName>
        <fullName evidence="2">Uncharacterized protein</fullName>
    </submittedName>
</protein>
<comment type="caution">
    <text evidence="2">The sequence shown here is derived from an EMBL/GenBank/DDBJ whole genome shotgun (WGS) entry which is preliminary data.</text>
</comment>
<keyword evidence="3" id="KW-1185">Reference proteome</keyword>
<proteinExistence type="predicted"/>
<reference evidence="2" key="2">
    <citation type="submission" date="2023-05" db="EMBL/GenBank/DDBJ databases">
        <authorList>
            <consortium name="Lawrence Berkeley National Laboratory"/>
            <person name="Steindorff A."/>
            <person name="Hensen N."/>
            <person name="Bonometti L."/>
            <person name="Westerberg I."/>
            <person name="Brannstrom I.O."/>
            <person name="Guillou S."/>
            <person name="Cros-Aarteil S."/>
            <person name="Calhoun S."/>
            <person name="Haridas S."/>
            <person name="Kuo A."/>
            <person name="Mondo S."/>
            <person name="Pangilinan J."/>
            <person name="Riley R."/>
            <person name="Labutti K."/>
            <person name="Andreopoulos B."/>
            <person name="Lipzen A."/>
            <person name="Chen C."/>
            <person name="Yanf M."/>
            <person name="Daum C."/>
            <person name="Ng V."/>
            <person name="Clum A."/>
            <person name="Ohm R."/>
            <person name="Martin F."/>
            <person name="Silar P."/>
            <person name="Natvig D."/>
            <person name="Lalanne C."/>
            <person name="Gautier V."/>
            <person name="Ament-Velasquez S.L."/>
            <person name="Kruys A."/>
            <person name="Hutchinson M.I."/>
            <person name="Powell A.J."/>
            <person name="Barry K."/>
            <person name="Miller A.N."/>
            <person name="Grigoriev I.V."/>
            <person name="Debuchy R."/>
            <person name="Gladieux P."/>
            <person name="Thoren M.H."/>
            <person name="Johannesson H."/>
        </authorList>
    </citation>
    <scope>NUCLEOTIDE SEQUENCE</scope>
    <source>
        <strain evidence="2">CBS 731.68</strain>
    </source>
</reference>
<accession>A0AAN6TQ30</accession>
<dbReference type="RefSeq" id="XP_062642315.1">
    <property type="nucleotide sequence ID" value="XM_062787038.1"/>
</dbReference>
<dbReference type="EMBL" id="MU853265">
    <property type="protein sequence ID" value="KAK4118542.1"/>
    <property type="molecule type" value="Genomic_DNA"/>
</dbReference>
<reference evidence="2" key="1">
    <citation type="journal article" date="2023" name="Mol. Phylogenet. Evol.">
        <title>Genome-scale phylogeny and comparative genomics of the fungal order Sordariales.</title>
        <authorList>
            <person name="Hensen N."/>
            <person name="Bonometti L."/>
            <person name="Westerberg I."/>
            <person name="Brannstrom I.O."/>
            <person name="Guillou S."/>
            <person name="Cros-Aarteil S."/>
            <person name="Calhoun S."/>
            <person name="Haridas S."/>
            <person name="Kuo A."/>
            <person name="Mondo S."/>
            <person name="Pangilinan J."/>
            <person name="Riley R."/>
            <person name="LaButti K."/>
            <person name="Andreopoulos B."/>
            <person name="Lipzen A."/>
            <person name="Chen C."/>
            <person name="Yan M."/>
            <person name="Daum C."/>
            <person name="Ng V."/>
            <person name="Clum A."/>
            <person name="Steindorff A."/>
            <person name="Ohm R.A."/>
            <person name="Martin F."/>
            <person name="Silar P."/>
            <person name="Natvig D.O."/>
            <person name="Lalanne C."/>
            <person name="Gautier V."/>
            <person name="Ament-Velasquez S.L."/>
            <person name="Kruys A."/>
            <person name="Hutchinson M.I."/>
            <person name="Powell A.J."/>
            <person name="Barry K."/>
            <person name="Miller A.N."/>
            <person name="Grigoriev I.V."/>
            <person name="Debuchy R."/>
            <person name="Gladieux P."/>
            <person name="Hiltunen Thoren M."/>
            <person name="Johannesson H."/>
        </authorList>
    </citation>
    <scope>NUCLEOTIDE SEQUENCE</scope>
    <source>
        <strain evidence="2">CBS 731.68</strain>
    </source>
</reference>
<dbReference type="AlphaFoldDB" id="A0AAN6TQ30"/>
<evidence type="ECO:0000313" key="2">
    <source>
        <dbReference type="EMBL" id="KAK4118542.1"/>
    </source>
</evidence>
<dbReference type="GeneID" id="87823808"/>